<dbReference type="PANTHER" id="PTHR38686">
    <property type="entry name" value="APOLIPOPROTEIN N-ACYLTRANSFERASE"/>
    <property type="match status" value="1"/>
</dbReference>
<name>A0A6J4H5Z6_9ACTN</name>
<keyword evidence="6" id="KW-0472">Membrane</keyword>
<evidence type="ECO:0000256" key="9">
    <source>
        <dbReference type="SAM" id="SignalP"/>
    </source>
</evidence>
<keyword evidence="5" id="KW-1133">Transmembrane helix</keyword>
<evidence type="ECO:0000256" key="4">
    <source>
        <dbReference type="ARBA" id="ARBA00022692"/>
    </source>
</evidence>
<keyword evidence="2" id="KW-1003">Cell membrane</keyword>
<dbReference type="CDD" id="cd07571">
    <property type="entry name" value="ALP_N-acyl_transferase"/>
    <property type="match status" value="1"/>
</dbReference>
<feature type="chain" id="PRO_5039170118" evidence="9">
    <location>
        <begin position="34"/>
        <end position="354"/>
    </location>
</feature>
<evidence type="ECO:0000256" key="7">
    <source>
        <dbReference type="ARBA" id="ARBA00023315"/>
    </source>
</evidence>
<evidence type="ECO:0000256" key="5">
    <source>
        <dbReference type="ARBA" id="ARBA00022989"/>
    </source>
</evidence>
<dbReference type="InterPro" id="IPR004563">
    <property type="entry name" value="Apolipo_AcylTrfase"/>
</dbReference>
<evidence type="ECO:0000259" key="10">
    <source>
        <dbReference type="PROSITE" id="PS50263"/>
    </source>
</evidence>
<feature type="compositionally biased region" description="Basic and acidic residues" evidence="8">
    <location>
        <begin position="335"/>
        <end position="354"/>
    </location>
</feature>
<keyword evidence="11" id="KW-0449">Lipoprotein</keyword>
<dbReference type="GO" id="GO:0016410">
    <property type="term" value="F:N-acyltransferase activity"/>
    <property type="evidence" value="ECO:0007669"/>
    <property type="project" value="InterPro"/>
</dbReference>
<dbReference type="SUPFAM" id="SSF56317">
    <property type="entry name" value="Carbon-nitrogen hydrolase"/>
    <property type="match status" value="1"/>
</dbReference>
<evidence type="ECO:0000256" key="2">
    <source>
        <dbReference type="ARBA" id="ARBA00022475"/>
    </source>
</evidence>
<feature type="signal peptide" evidence="9">
    <location>
        <begin position="1"/>
        <end position="33"/>
    </location>
</feature>
<keyword evidence="4" id="KW-0812">Transmembrane</keyword>
<evidence type="ECO:0000256" key="8">
    <source>
        <dbReference type="SAM" id="MobiDB-lite"/>
    </source>
</evidence>
<keyword evidence="7 11" id="KW-0012">Acyltransferase</keyword>
<keyword evidence="3 11" id="KW-0808">Transferase</keyword>
<protein>
    <submittedName>
        <fullName evidence="11">Apolipoprotein N-acyltransferase in lipid-linked oligosaccharide synthesis cluster</fullName>
        <ecNumber evidence="11">2.3.1.-</ecNumber>
    </submittedName>
</protein>
<dbReference type="InterPro" id="IPR036526">
    <property type="entry name" value="C-N_Hydrolase_sf"/>
</dbReference>
<gene>
    <name evidence="11" type="ORF">AVDCRST_MAG41-116</name>
</gene>
<dbReference type="InterPro" id="IPR003010">
    <property type="entry name" value="C-N_Hydrolase"/>
</dbReference>
<feature type="region of interest" description="Disordered" evidence="8">
    <location>
        <begin position="331"/>
        <end position="354"/>
    </location>
</feature>
<keyword evidence="9" id="KW-0732">Signal</keyword>
<accession>A0A6J4H5Z6</accession>
<dbReference type="EC" id="2.3.1.-" evidence="11"/>
<feature type="non-terminal residue" evidence="11">
    <location>
        <position position="1"/>
    </location>
</feature>
<evidence type="ECO:0000256" key="6">
    <source>
        <dbReference type="ARBA" id="ARBA00023136"/>
    </source>
</evidence>
<dbReference type="PROSITE" id="PS50263">
    <property type="entry name" value="CN_HYDROLASE"/>
    <property type="match status" value="1"/>
</dbReference>
<dbReference type="EMBL" id="CADCTP010000012">
    <property type="protein sequence ID" value="CAA9214000.1"/>
    <property type="molecule type" value="Genomic_DNA"/>
</dbReference>
<dbReference type="Pfam" id="PF00795">
    <property type="entry name" value="CN_hydrolase"/>
    <property type="match status" value="1"/>
</dbReference>
<dbReference type="Gene3D" id="3.60.110.10">
    <property type="entry name" value="Carbon-nitrogen hydrolase"/>
    <property type="match status" value="1"/>
</dbReference>
<dbReference type="AlphaFoldDB" id="A0A6J4H5Z6"/>
<dbReference type="NCBIfam" id="TIGR00546">
    <property type="entry name" value="lnt"/>
    <property type="match status" value="1"/>
</dbReference>
<proteinExistence type="predicted"/>
<evidence type="ECO:0000313" key="11">
    <source>
        <dbReference type="EMBL" id="CAA9214000.1"/>
    </source>
</evidence>
<comment type="subcellular location">
    <subcellularLocation>
        <location evidence="1">Cell membrane</location>
        <topology evidence="1">Multi-pass membrane protein</topology>
    </subcellularLocation>
</comment>
<evidence type="ECO:0000256" key="1">
    <source>
        <dbReference type="ARBA" id="ARBA00004651"/>
    </source>
</evidence>
<dbReference type="GO" id="GO:0042158">
    <property type="term" value="P:lipoprotein biosynthetic process"/>
    <property type="evidence" value="ECO:0007669"/>
    <property type="project" value="InterPro"/>
</dbReference>
<organism evidence="11">
    <name type="scientific">uncultured Mycobacteriales bacterium</name>
    <dbReference type="NCBI Taxonomy" id="581187"/>
    <lineage>
        <taxon>Bacteria</taxon>
        <taxon>Bacillati</taxon>
        <taxon>Actinomycetota</taxon>
        <taxon>Actinomycetes</taxon>
        <taxon>Mycobacteriales</taxon>
        <taxon>environmental samples</taxon>
    </lineage>
</organism>
<dbReference type="GO" id="GO:0005886">
    <property type="term" value="C:plasma membrane"/>
    <property type="evidence" value="ECO:0007669"/>
    <property type="project" value="UniProtKB-SubCell"/>
</dbReference>
<feature type="domain" description="CN hydrolase" evidence="10">
    <location>
        <begin position="44"/>
        <end position="297"/>
    </location>
</feature>
<dbReference type="PANTHER" id="PTHR38686:SF1">
    <property type="entry name" value="APOLIPOPROTEIN N-ACYLTRANSFERASE"/>
    <property type="match status" value="1"/>
</dbReference>
<sequence length="354" mass="37218">AVRHRAGGRGRAPLPALAGLAAVTAVTAAAALAGDWQTTGTRPYTVAVVQGNVPRLGLDFNAQREAVLRNHVTATLRLAADADAGRVARPDLVLWPENASDIDPLKNPGAAALIDRAARAVGVPILVGTLADGPTADTVRNVGVVWDPRTGPGARYVKRHPVPFAEYIPLRDIARRINSNVDRVARDFVKGPEPGLLRVGPATVGDVICFEVAYDGLVRDVAPRSELLVVQTNNATFGRSAETWQQLAMGRLRAVEHGRPVLVAATSGVSAVIDPDGHLAARSGVFTAEVLVRTVDGRQGSTLAGRVGAGPEWVAVALALAGLGLAVLRRGPQRTGDRPDSRAGRREREKESSE</sequence>
<evidence type="ECO:0000256" key="3">
    <source>
        <dbReference type="ARBA" id="ARBA00022679"/>
    </source>
</evidence>
<reference evidence="11" key="1">
    <citation type="submission" date="2020-02" db="EMBL/GenBank/DDBJ databases">
        <authorList>
            <person name="Meier V. D."/>
        </authorList>
    </citation>
    <scope>NUCLEOTIDE SEQUENCE</scope>
    <source>
        <strain evidence="11">AVDCRST_MAG41</strain>
    </source>
</reference>